<evidence type="ECO:0000259" key="3">
    <source>
        <dbReference type="Pfam" id="PF02562"/>
    </source>
</evidence>
<dbReference type="AlphaFoldDB" id="A0A1I2YDW5"/>
<dbReference type="GO" id="GO:0005524">
    <property type="term" value="F:ATP binding"/>
    <property type="evidence" value="ECO:0007669"/>
    <property type="project" value="UniProtKB-KW"/>
</dbReference>
<evidence type="ECO:0000256" key="2">
    <source>
        <dbReference type="ARBA" id="ARBA00022840"/>
    </source>
</evidence>
<evidence type="ECO:0000313" key="5">
    <source>
        <dbReference type="Proteomes" id="UP000199337"/>
    </source>
</evidence>
<keyword evidence="5" id="KW-1185">Reference proteome</keyword>
<keyword evidence="2" id="KW-0067">ATP-binding</keyword>
<accession>A0A1I2YDW5</accession>
<dbReference type="PANTHER" id="PTHR30473">
    <property type="entry name" value="PROTEIN PHOH"/>
    <property type="match status" value="1"/>
</dbReference>
<dbReference type="SUPFAM" id="SSF52540">
    <property type="entry name" value="P-loop containing nucleoside triphosphate hydrolases"/>
    <property type="match status" value="1"/>
</dbReference>
<evidence type="ECO:0000256" key="1">
    <source>
        <dbReference type="ARBA" id="ARBA00022741"/>
    </source>
</evidence>
<dbReference type="InterPro" id="IPR003714">
    <property type="entry name" value="PhoH"/>
</dbReference>
<dbReference type="RefSeq" id="WP_165613650.1">
    <property type="nucleotide sequence ID" value="NZ_FOOX01000020.1"/>
</dbReference>
<reference evidence="5" key="1">
    <citation type="submission" date="2016-10" db="EMBL/GenBank/DDBJ databases">
        <authorList>
            <person name="Varghese N."/>
            <person name="Submissions S."/>
        </authorList>
    </citation>
    <scope>NUCLEOTIDE SEQUENCE [LARGE SCALE GENOMIC DNA]</scope>
    <source>
        <strain evidence="5">DSM 17038</strain>
    </source>
</reference>
<dbReference type="Pfam" id="PF02562">
    <property type="entry name" value="PhoH"/>
    <property type="match status" value="1"/>
</dbReference>
<keyword evidence="1" id="KW-0547">Nucleotide-binding</keyword>
<name>A0A1I2YDW5_9FIRM</name>
<dbReference type="Gene3D" id="3.40.50.300">
    <property type="entry name" value="P-loop containing nucleotide triphosphate hydrolases"/>
    <property type="match status" value="1"/>
</dbReference>
<protein>
    <submittedName>
        <fullName evidence="4">PhoH-like protein</fullName>
    </submittedName>
</protein>
<gene>
    <name evidence="4" type="ORF">SAMN05660649_04344</name>
</gene>
<feature type="domain" description="PhoH-like protein" evidence="3">
    <location>
        <begin position="35"/>
        <end position="216"/>
    </location>
</feature>
<dbReference type="Proteomes" id="UP000199337">
    <property type="component" value="Unassembled WGS sequence"/>
</dbReference>
<dbReference type="STRING" id="341036.SAMN05660649_04344"/>
<dbReference type="PANTHER" id="PTHR30473:SF2">
    <property type="entry name" value="PIN DOMAIN-CONTAINING PROTEIN"/>
    <property type="match status" value="1"/>
</dbReference>
<dbReference type="EMBL" id="FOOX01000020">
    <property type="protein sequence ID" value="SFH22611.1"/>
    <property type="molecule type" value="Genomic_DNA"/>
</dbReference>
<evidence type="ECO:0000313" key="4">
    <source>
        <dbReference type="EMBL" id="SFH22611.1"/>
    </source>
</evidence>
<sequence length="248" mass="28148">MAKRKGGDIKYKWLEERGVNVLANESQFNFVQSLWASVEEVQAVFCEARAGTGKTTLAVLCGAYEVEVGHYDKLVYVRNTIPLREMGFLPGTVGDKELPYMTPLIGALEQVQPGLFEKWTRADFTRREPPKVEAISTAFIRGLNWKRAYVILDEAQSFDLEELQTAYTRCDDDCKVVTLGSLRQNDNRKLRRVAGLTPFEIYMEHFKNMPMVAFHSLETNYRGWLSNHADDVIQTVQKLEGGILNGCA</sequence>
<proteinExistence type="predicted"/>
<organism evidence="4 5">
    <name type="scientific">Desulfotruncus arcticus DSM 17038</name>
    <dbReference type="NCBI Taxonomy" id="1121424"/>
    <lineage>
        <taxon>Bacteria</taxon>
        <taxon>Bacillati</taxon>
        <taxon>Bacillota</taxon>
        <taxon>Clostridia</taxon>
        <taxon>Eubacteriales</taxon>
        <taxon>Desulfallaceae</taxon>
        <taxon>Desulfotruncus</taxon>
    </lineage>
</organism>
<dbReference type="InterPro" id="IPR051451">
    <property type="entry name" value="PhoH2-like"/>
</dbReference>
<dbReference type="GO" id="GO:0005829">
    <property type="term" value="C:cytosol"/>
    <property type="evidence" value="ECO:0007669"/>
    <property type="project" value="TreeGrafter"/>
</dbReference>
<dbReference type="InterPro" id="IPR027417">
    <property type="entry name" value="P-loop_NTPase"/>
</dbReference>